<evidence type="ECO:0008006" key="16">
    <source>
        <dbReference type="Google" id="ProtNLM"/>
    </source>
</evidence>
<evidence type="ECO:0000256" key="12">
    <source>
        <dbReference type="SAM" id="MobiDB-lite"/>
    </source>
</evidence>
<dbReference type="PANTHER" id="PTHR35268">
    <property type="entry name" value="PROTEIN CCSMST1"/>
    <property type="match status" value="1"/>
</dbReference>
<evidence type="ECO:0000256" key="8">
    <source>
        <dbReference type="ARBA" id="ARBA00022989"/>
    </source>
</evidence>
<dbReference type="AlphaFoldDB" id="A0A4U1FN80"/>
<protein>
    <recommendedName>
        <fullName evidence="16">Protein CCSMST1</fullName>
    </recommendedName>
</protein>
<keyword evidence="4 13" id="KW-0812">Transmembrane</keyword>
<evidence type="ECO:0000256" key="13">
    <source>
        <dbReference type="SAM" id="Phobius"/>
    </source>
</evidence>
<evidence type="ECO:0000313" key="15">
    <source>
        <dbReference type="Proteomes" id="UP000308365"/>
    </source>
</evidence>
<evidence type="ECO:0000256" key="10">
    <source>
        <dbReference type="ARBA" id="ARBA00023136"/>
    </source>
</evidence>
<feature type="non-terminal residue" evidence="14">
    <location>
        <position position="1"/>
    </location>
</feature>
<feature type="region of interest" description="Disordered" evidence="12">
    <location>
        <begin position="63"/>
        <end position="85"/>
    </location>
</feature>
<evidence type="ECO:0000256" key="11">
    <source>
        <dbReference type="ARBA" id="ARBA00034713"/>
    </source>
</evidence>
<evidence type="ECO:0000256" key="6">
    <source>
        <dbReference type="ARBA" id="ARBA00022792"/>
    </source>
</evidence>
<keyword evidence="6" id="KW-0999">Mitochondrion inner membrane</keyword>
<feature type="region of interest" description="Disordered" evidence="12">
    <location>
        <begin position="148"/>
        <end position="170"/>
    </location>
</feature>
<keyword evidence="2" id="KW-0813">Transport</keyword>
<dbReference type="InterPro" id="IPR029160">
    <property type="entry name" value="UQCC4"/>
</dbReference>
<dbReference type="EMBL" id="RWIC01000052">
    <property type="protein sequence ID" value="TKC51523.1"/>
    <property type="molecule type" value="Genomic_DNA"/>
</dbReference>
<name>A0A4U1FN80_MONMO</name>
<keyword evidence="8 13" id="KW-1133">Transmembrane helix</keyword>
<evidence type="ECO:0000256" key="2">
    <source>
        <dbReference type="ARBA" id="ARBA00022448"/>
    </source>
</evidence>
<feature type="transmembrane region" description="Helical" evidence="13">
    <location>
        <begin position="113"/>
        <end position="132"/>
    </location>
</feature>
<evidence type="ECO:0000256" key="4">
    <source>
        <dbReference type="ARBA" id="ARBA00022692"/>
    </source>
</evidence>
<keyword evidence="10 13" id="KW-0472">Membrane</keyword>
<keyword evidence="3" id="KW-0679">Respiratory chain</keyword>
<proteinExistence type="inferred from homology"/>
<dbReference type="Proteomes" id="UP000308365">
    <property type="component" value="Unassembled WGS sequence"/>
</dbReference>
<evidence type="ECO:0000256" key="5">
    <source>
        <dbReference type="ARBA" id="ARBA00022729"/>
    </source>
</evidence>
<dbReference type="PANTHER" id="PTHR35268:SF1">
    <property type="entry name" value="UBIQUINOL-CYTOCHROME-C REDUCTASE COMPLEX ASSEMBLY FACTOR 4"/>
    <property type="match status" value="1"/>
</dbReference>
<evidence type="ECO:0000256" key="7">
    <source>
        <dbReference type="ARBA" id="ARBA00022982"/>
    </source>
</evidence>
<dbReference type="PRINTS" id="PR02042">
    <property type="entry name" value="CCSMST1"/>
</dbReference>
<keyword evidence="7" id="KW-0249">Electron transport</keyword>
<evidence type="ECO:0000313" key="14">
    <source>
        <dbReference type="EMBL" id="TKC51523.1"/>
    </source>
</evidence>
<evidence type="ECO:0000256" key="9">
    <source>
        <dbReference type="ARBA" id="ARBA00023128"/>
    </source>
</evidence>
<accession>A0A4U1FN80</accession>
<comment type="caution">
    <text evidence="14">The sequence shown here is derived from an EMBL/GenBank/DDBJ whole genome shotgun (WGS) entry which is preliminary data.</text>
</comment>
<dbReference type="Pfam" id="PF15013">
    <property type="entry name" value="CCSMST1"/>
    <property type="match status" value="1"/>
</dbReference>
<organism evidence="14 15">
    <name type="scientific">Monodon monoceros</name>
    <name type="common">Narwhal</name>
    <name type="synonym">Ceratodon monodon</name>
    <dbReference type="NCBI Taxonomy" id="40151"/>
    <lineage>
        <taxon>Eukaryota</taxon>
        <taxon>Metazoa</taxon>
        <taxon>Chordata</taxon>
        <taxon>Craniata</taxon>
        <taxon>Vertebrata</taxon>
        <taxon>Euteleostomi</taxon>
        <taxon>Mammalia</taxon>
        <taxon>Eutheria</taxon>
        <taxon>Laurasiatheria</taxon>
        <taxon>Artiodactyla</taxon>
        <taxon>Whippomorpha</taxon>
        <taxon>Cetacea</taxon>
        <taxon>Odontoceti</taxon>
        <taxon>Monodontidae</taxon>
        <taxon>Monodon</taxon>
    </lineage>
</organism>
<comment type="similarity">
    <text evidence="11">Belongs to the UQCC4 family.</text>
</comment>
<reference evidence="15" key="1">
    <citation type="journal article" date="2019" name="IScience">
        <title>Narwhal Genome Reveals Long-Term Low Genetic Diversity despite Current Large Abundance Size.</title>
        <authorList>
            <person name="Westbury M.V."/>
            <person name="Petersen B."/>
            <person name="Garde E."/>
            <person name="Heide-Jorgensen M.P."/>
            <person name="Lorenzen E.D."/>
        </authorList>
    </citation>
    <scope>NUCLEOTIDE SEQUENCE [LARGE SCALE GENOMIC DNA]</scope>
</reference>
<gene>
    <name evidence="14" type="ORF">EI555_020063</name>
</gene>
<sequence>RERRPGTARGFRLRATEVTRRCARRRRVRSRGRDELRAVGAGCWVRALRVLRLVRWPFRSLHPPPGGRASAQPAAEGEEEVDPNRPLQFSSSKAIPFRWTVKHSLGREQQRPWWRVLPFSLCLMVLVIWCFFRQETSADRWLGRMLEEEVPEPSDRSEEPGTPVAHGART</sequence>
<keyword evidence="9" id="KW-0496">Mitochondrion</keyword>
<evidence type="ECO:0000256" key="1">
    <source>
        <dbReference type="ARBA" id="ARBA00004434"/>
    </source>
</evidence>
<evidence type="ECO:0000256" key="3">
    <source>
        <dbReference type="ARBA" id="ARBA00022660"/>
    </source>
</evidence>
<dbReference type="InterPro" id="IPR023248">
    <property type="entry name" value="UQCC4_vert"/>
</dbReference>
<keyword evidence="5" id="KW-0732">Signal</keyword>
<feature type="compositionally biased region" description="Basic and acidic residues" evidence="12">
    <location>
        <begin position="148"/>
        <end position="159"/>
    </location>
</feature>
<dbReference type="GO" id="GO:0005743">
    <property type="term" value="C:mitochondrial inner membrane"/>
    <property type="evidence" value="ECO:0007669"/>
    <property type="project" value="UniProtKB-SubCell"/>
</dbReference>
<comment type="subcellular location">
    <subcellularLocation>
        <location evidence="1">Mitochondrion inner membrane</location>
        <topology evidence="1">Single-pass membrane protein</topology>
    </subcellularLocation>
</comment>